<evidence type="ECO:0000259" key="7">
    <source>
        <dbReference type="Pfam" id="PF00482"/>
    </source>
</evidence>
<evidence type="ECO:0000256" key="3">
    <source>
        <dbReference type="ARBA" id="ARBA00022692"/>
    </source>
</evidence>
<dbReference type="Pfam" id="PF00482">
    <property type="entry name" value="T2SSF"/>
    <property type="match status" value="1"/>
</dbReference>
<keyword evidence="9" id="KW-1185">Reference proteome</keyword>
<keyword evidence="2" id="KW-1003">Cell membrane</keyword>
<evidence type="ECO:0000256" key="2">
    <source>
        <dbReference type="ARBA" id="ARBA00022475"/>
    </source>
</evidence>
<organism evidence="8 9">
    <name type="scientific">Bacillus carboniphilus</name>
    <dbReference type="NCBI Taxonomy" id="86663"/>
    <lineage>
        <taxon>Bacteria</taxon>
        <taxon>Bacillati</taxon>
        <taxon>Bacillota</taxon>
        <taxon>Bacilli</taxon>
        <taxon>Bacillales</taxon>
        <taxon>Bacillaceae</taxon>
        <taxon>Bacillus</taxon>
    </lineage>
</organism>
<accession>A0ABN0WSV1</accession>
<evidence type="ECO:0000256" key="4">
    <source>
        <dbReference type="ARBA" id="ARBA00022989"/>
    </source>
</evidence>
<dbReference type="EMBL" id="BAAADJ010000064">
    <property type="protein sequence ID" value="GAA0345814.1"/>
    <property type="molecule type" value="Genomic_DNA"/>
</dbReference>
<evidence type="ECO:0000256" key="6">
    <source>
        <dbReference type="SAM" id="Phobius"/>
    </source>
</evidence>
<evidence type="ECO:0000256" key="1">
    <source>
        <dbReference type="ARBA" id="ARBA00004651"/>
    </source>
</evidence>
<proteinExistence type="predicted"/>
<evidence type="ECO:0000256" key="5">
    <source>
        <dbReference type="ARBA" id="ARBA00023136"/>
    </source>
</evidence>
<keyword evidence="4 6" id="KW-1133">Transmembrane helix</keyword>
<dbReference type="PANTHER" id="PTHR30012:SF0">
    <property type="entry name" value="TYPE II SECRETION SYSTEM PROTEIN F-RELATED"/>
    <property type="match status" value="1"/>
</dbReference>
<feature type="domain" description="Type II secretion system protein GspF" evidence="7">
    <location>
        <begin position="7"/>
        <end position="94"/>
    </location>
</feature>
<comment type="caution">
    <text evidence="8">The sequence shown here is derived from an EMBL/GenBank/DDBJ whole genome shotgun (WGS) entry which is preliminary data.</text>
</comment>
<gene>
    <name evidence="8" type="ORF">GCM10008967_40290</name>
</gene>
<name>A0ABN0WSV1_9BACI</name>
<comment type="subcellular location">
    <subcellularLocation>
        <location evidence="1">Cell membrane</location>
        <topology evidence="1">Multi-pass membrane protein</topology>
    </subcellularLocation>
</comment>
<dbReference type="InterPro" id="IPR018076">
    <property type="entry name" value="T2SS_GspF_dom"/>
</dbReference>
<evidence type="ECO:0000313" key="9">
    <source>
        <dbReference type="Proteomes" id="UP001500782"/>
    </source>
</evidence>
<keyword evidence="3 6" id="KW-0812">Transmembrane</keyword>
<protein>
    <recommendedName>
        <fullName evidence="7">Type II secretion system protein GspF domain-containing protein</fullName>
    </recommendedName>
</protein>
<keyword evidence="5 6" id="KW-0472">Membrane</keyword>
<reference evidence="8 9" key="1">
    <citation type="journal article" date="2019" name="Int. J. Syst. Evol. Microbiol.">
        <title>The Global Catalogue of Microorganisms (GCM) 10K type strain sequencing project: providing services to taxonomists for standard genome sequencing and annotation.</title>
        <authorList>
            <consortium name="The Broad Institute Genomics Platform"/>
            <consortium name="The Broad Institute Genome Sequencing Center for Infectious Disease"/>
            <person name="Wu L."/>
            <person name="Ma J."/>
        </authorList>
    </citation>
    <scope>NUCLEOTIDE SEQUENCE [LARGE SCALE GENOMIC DNA]</scope>
    <source>
        <strain evidence="8 9">JCM 9731</strain>
    </source>
</reference>
<sequence length="102" mass="11736">MYQEMSIRMKEALSRGDSLSIIIKKEKVFLKELPFLIEHGQKNGKIEREFSTFSSFCFEKLEKKLNTYSSLIQPVCFSAIGLVVILLYVSIMLPVIQMLQGI</sequence>
<feature type="transmembrane region" description="Helical" evidence="6">
    <location>
        <begin position="71"/>
        <end position="96"/>
    </location>
</feature>
<dbReference type="InterPro" id="IPR003004">
    <property type="entry name" value="GspF/PilC"/>
</dbReference>
<evidence type="ECO:0000313" key="8">
    <source>
        <dbReference type="EMBL" id="GAA0345814.1"/>
    </source>
</evidence>
<dbReference type="Proteomes" id="UP001500782">
    <property type="component" value="Unassembled WGS sequence"/>
</dbReference>
<dbReference type="PANTHER" id="PTHR30012">
    <property type="entry name" value="GENERAL SECRETION PATHWAY PROTEIN"/>
    <property type="match status" value="1"/>
</dbReference>